<dbReference type="InterPro" id="IPR051162">
    <property type="entry name" value="T4SS_component"/>
</dbReference>
<accession>A0A0A0UVA3</accession>
<dbReference type="RefSeq" id="WP_172685588.1">
    <property type="nucleotide sequence ID" value="NZ_KJ776578.1"/>
</dbReference>
<dbReference type="InterPro" id="IPR027417">
    <property type="entry name" value="P-loop_NTPase"/>
</dbReference>
<dbReference type="Gene3D" id="3.40.50.300">
    <property type="entry name" value="P-loop containing nucleotide triphosphate hydrolases"/>
    <property type="match status" value="1"/>
</dbReference>
<geneLocation type="plasmid" evidence="2">
    <name>pCDC3875</name>
</geneLocation>
<dbReference type="Pfam" id="PF19044">
    <property type="entry name" value="P-loop_TraG"/>
    <property type="match status" value="1"/>
</dbReference>
<dbReference type="NCBIfam" id="NF045971">
    <property type="entry name" value="conju_CD1110"/>
    <property type="match status" value="1"/>
</dbReference>
<geneLocation type="plasmid" evidence="3">
    <name>pCDC5900</name>
</geneLocation>
<dbReference type="EMBL" id="KJ776578">
    <property type="protein sequence ID" value="AIW54615.1"/>
    <property type="molecule type" value="Genomic_DNA"/>
</dbReference>
<reference evidence="3" key="1">
    <citation type="journal article" date="2014" name="Genome Biol. Evol.">
        <title>Three classes of plasmid (47-63 kb) carry the type B neurotoxin gene cluster of group II Clostridium botulinum.</title>
        <authorList>
            <person name="Carter A.T."/>
            <person name="Austin J.W."/>
            <person name="Weedmark K.A."/>
            <person name="Corbett C."/>
            <person name="Peck M.W."/>
        </authorList>
    </citation>
    <scope>NUCLEOTIDE SEQUENCE</scope>
    <source>
        <strain evidence="2">CDC3875</strain>
        <strain evidence="4">CDC3897</strain>
        <strain evidence="3">CDC5900</strain>
        <plasmid evidence="2">pCDC3875</plasmid>
        <plasmid evidence="4">pCDC3897</plasmid>
        <plasmid evidence="3">pCDC5900</plasmid>
    </source>
</reference>
<dbReference type="EMBL" id="KJ776582">
    <property type="protein sequence ID" value="AIW54864.1"/>
    <property type="molecule type" value="Genomic_DNA"/>
</dbReference>
<evidence type="ECO:0000313" key="2">
    <source>
        <dbReference type="EMBL" id="AIW54615.1"/>
    </source>
</evidence>
<dbReference type="InterPro" id="IPR043964">
    <property type="entry name" value="P-loop_TraG"/>
</dbReference>
<dbReference type="CDD" id="cd01127">
    <property type="entry name" value="TrwB_TraG_TraD_VirD4"/>
    <property type="match status" value="1"/>
</dbReference>
<dbReference type="PANTHER" id="PTHR30121">
    <property type="entry name" value="UNCHARACTERIZED PROTEIN YJGR-RELATED"/>
    <property type="match status" value="1"/>
</dbReference>
<organism evidence="3">
    <name type="scientific">Clostridium botulinum</name>
    <dbReference type="NCBI Taxonomy" id="1491"/>
    <lineage>
        <taxon>Bacteria</taxon>
        <taxon>Bacillati</taxon>
        <taxon>Bacillota</taxon>
        <taxon>Clostridia</taxon>
        <taxon>Eubacteriales</taxon>
        <taxon>Clostridiaceae</taxon>
        <taxon>Clostridium</taxon>
    </lineage>
</organism>
<feature type="domain" description="TraG P-loop" evidence="1">
    <location>
        <begin position="436"/>
        <end position="746"/>
    </location>
</feature>
<evidence type="ECO:0000313" key="3">
    <source>
        <dbReference type="EMBL" id="AIW54734.1"/>
    </source>
</evidence>
<dbReference type="Gene3D" id="1.10.8.730">
    <property type="match status" value="1"/>
</dbReference>
<name>A0A0A0UVA3_CLOBO</name>
<sequence length="797" mass="91056">MLINKKKQLDKYDKRTAKELKNNNKSIQDTIPFIAVSENGIIESDKGIFSTTLTFDDINYQIARQDDQENIFLQYCKVLNYFDSHSDVQITINNKHINMGSFRKSIELNLKNDLLDEYREEYNDMLQYQVLEGKNNIKKDMYITVSGEAKNFEEARMKFSKTQGEMQSNLKRMGSKSNVLNLNERLEVLHDFFRSGEEGGLKFSNKKIRENGLDVKNAIAPDNFKFHKNYFTMGEKFGRALYLKDLPRFLSDKFISELMEINKNMMLSIHIKPVEPDKALKLIQKQITGMEGNKIEYQKRSLKNGYLEPFIPYDLKSSLEEANELLDDVTNKNQKVFLVSVTLLHLANSKEELDDDTEVLKNISSKNICKLATLNYQQEKGLKSVLPLGINHLKIDRTLTTESTAVLMPFSSQELIQKDGMYYGKNATSRNLLMFNRKTLKNPNGFILGTPGSGKSFSAKREMTNVLLNTDDDVIIIDPEREYTSLAQGFGGEIIHISAGSKNFINPLDLNADYADEDDPMLLKSEFLLSLCECLVGGREGLAPGEKTIIDRCCKKTYADYLNSNFDESKIPTLKDFQQVLENQNEPEAQGLALDLEIYTKGSLSIFANKTNVNINNRFIVYDTKDLGKQLKTMGMLIVLDAIWNRITANRAKGKRTWLYMDEIYLLFSNEYSAQYLFELYKRARKWGAIPTGITQNIEDLLKSDLARSMLSNSDFLLMLNQAPSDREELAHLLNISDTQLSYITSSDEGEGLLFSGNSIIPFVDKFPTDTKLYEMMTTKVDEIKSNKVKESLKEGA</sequence>
<dbReference type="SUPFAM" id="SSF52540">
    <property type="entry name" value="P-loop containing nucleoside triphosphate hydrolases"/>
    <property type="match status" value="1"/>
</dbReference>
<dbReference type="AlphaFoldDB" id="A0A0A0UVA3"/>
<protein>
    <submittedName>
        <fullName evidence="3">Conjugal transfer protein TraE /TrsE</fullName>
    </submittedName>
</protein>
<evidence type="ECO:0000259" key="1">
    <source>
        <dbReference type="Pfam" id="PF19044"/>
    </source>
</evidence>
<geneLocation type="plasmid" evidence="4">
    <name>pCDC3897</name>
</geneLocation>
<keyword evidence="3" id="KW-0614">Plasmid</keyword>
<dbReference type="PANTHER" id="PTHR30121:SF6">
    <property type="entry name" value="SLR6007 PROTEIN"/>
    <property type="match status" value="1"/>
</dbReference>
<evidence type="ECO:0000313" key="4">
    <source>
        <dbReference type="EMBL" id="AIW54864.1"/>
    </source>
</evidence>
<dbReference type="EMBL" id="KJ776580">
    <property type="protein sequence ID" value="AIW54734.1"/>
    <property type="molecule type" value="Genomic_DNA"/>
</dbReference>
<proteinExistence type="predicted"/>